<dbReference type="PROSITE" id="PS51257">
    <property type="entry name" value="PROKAR_LIPOPROTEIN"/>
    <property type="match status" value="1"/>
</dbReference>
<dbReference type="Proteomes" id="UP000199399">
    <property type="component" value="Unassembled WGS sequence"/>
</dbReference>
<organism evidence="2 3">
    <name type="scientific">Sulfitobacter delicatus</name>
    <dbReference type="NCBI Taxonomy" id="218672"/>
    <lineage>
        <taxon>Bacteria</taxon>
        <taxon>Pseudomonadati</taxon>
        <taxon>Pseudomonadota</taxon>
        <taxon>Alphaproteobacteria</taxon>
        <taxon>Rhodobacterales</taxon>
        <taxon>Roseobacteraceae</taxon>
        <taxon>Sulfitobacter</taxon>
    </lineage>
</organism>
<reference evidence="3" key="1">
    <citation type="submission" date="2016-10" db="EMBL/GenBank/DDBJ databases">
        <authorList>
            <person name="Varghese N."/>
            <person name="Submissions S."/>
        </authorList>
    </citation>
    <scope>NUCLEOTIDE SEQUENCE [LARGE SCALE GENOMIC DNA]</scope>
    <source>
        <strain evidence="3">DSM 16477</strain>
    </source>
</reference>
<dbReference type="AlphaFoldDB" id="A0A1G7LZ75"/>
<feature type="signal peptide" evidence="1">
    <location>
        <begin position="1"/>
        <end position="23"/>
    </location>
</feature>
<feature type="chain" id="PRO_5011528978" evidence="1">
    <location>
        <begin position="24"/>
        <end position="52"/>
    </location>
</feature>
<dbReference type="RefSeq" id="WP_167356372.1">
    <property type="nucleotide sequence ID" value="NZ_FNBP01000002.1"/>
</dbReference>
<sequence>MSAKLSAAILILLTAACMPIEQAKPTGSVGFTGIGGDRPVIFPADLMVWEPN</sequence>
<keyword evidence="1" id="KW-0732">Signal</keyword>
<keyword evidence="3" id="KW-1185">Reference proteome</keyword>
<protein>
    <submittedName>
        <fullName evidence="2">Uncharacterized protein</fullName>
    </submittedName>
</protein>
<evidence type="ECO:0000313" key="3">
    <source>
        <dbReference type="Proteomes" id="UP000199399"/>
    </source>
</evidence>
<name>A0A1G7LZ75_9RHOB</name>
<evidence type="ECO:0000256" key="1">
    <source>
        <dbReference type="SAM" id="SignalP"/>
    </source>
</evidence>
<gene>
    <name evidence="2" type="ORF">SAMN04489759_102425</name>
</gene>
<proteinExistence type="predicted"/>
<dbReference type="EMBL" id="FNBP01000002">
    <property type="protein sequence ID" value="SDF54743.1"/>
    <property type="molecule type" value="Genomic_DNA"/>
</dbReference>
<accession>A0A1G7LZ75</accession>
<evidence type="ECO:0000313" key="2">
    <source>
        <dbReference type="EMBL" id="SDF54743.1"/>
    </source>
</evidence>